<dbReference type="Proteomes" id="UP000319801">
    <property type="component" value="Unassembled WGS sequence"/>
</dbReference>
<gene>
    <name evidence="2" type="ORF">Baya_8466</name>
</gene>
<reference evidence="2 3" key="1">
    <citation type="journal article" date="2019" name="Genome Biol. Evol.">
        <title>Whole-Genome Sequencing of the Giant Devil Catfish, Bagarius yarrelli.</title>
        <authorList>
            <person name="Jiang W."/>
            <person name="Lv Y."/>
            <person name="Cheng L."/>
            <person name="Yang K."/>
            <person name="Chao B."/>
            <person name="Wang X."/>
            <person name="Li Y."/>
            <person name="Pan X."/>
            <person name="You X."/>
            <person name="Zhang Y."/>
            <person name="Yang J."/>
            <person name="Li J."/>
            <person name="Zhang X."/>
            <person name="Liu S."/>
            <person name="Sun C."/>
            <person name="Yang J."/>
            <person name="Shi Q."/>
        </authorList>
    </citation>
    <scope>NUCLEOTIDE SEQUENCE [LARGE SCALE GENOMIC DNA]</scope>
    <source>
        <strain evidence="2">JWS20170419001</strain>
        <tissue evidence="2">Muscle</tissue>
    </source>
</reference>
<evidence type="ECO:0000313" key="3">
    <source>
        <dbReference type="Proteomes" id="UP000319801"/>
    </source>
</evidence>
<protein>
    <submittedName>
        <fullName evidence="2">Uncharacterized protein</fullName>
    </submittedName>
</protein>
<accession>A0A556U5Q7</accession>
<evidence type="ECO:0000256" key="1">
    <source>
        <dbReference type="SAM" id="MobiDB-lite"/>
    </source>
</evidence>
<name>A0A556U5Q7_BAGYA</name>
<proteinExistence type="predicted"/>
<dbReference type="EMBL" id="VCAZ01000051">
    <property type="protein sequence ID" value="TSM94671.1"/>
    <property type="molecule type" value="Genomic_DNA"/>
</dbReference>
<comment type="caution">
    <text evidence="2">The sequence shown here is derived from an EMBL/GenBank/DDBJ whole genome shotgun (WGS) entry which is preliminary data.</text>
</comment>
<evidence type="ECO:0000313" key="2">
    <source>
        <dbReference type="EMBL" id="TSM94671.1"/>
    </source>
</evidence>
<keyword evidence="3" id="KW-1185">Reference proteome</keyword>
<organism evidence="2 3">
    <name type="scientific">Bagarius yarrelli</name>
    <name type="common">Goonch</name>
    <name type="synonym">Bagrus yarrelli</name>
    <dbReference type="NCBI Taxonomy" id="175774"/>
    <lineage>
        <taxon>Eukaryota</taxon>
        <taxon>Metazoa</taxon>
        <taxon>Chordata</taxon>
        <taxon>Craniata</taxon>
        <taxon>Vertebrata</taxon>
        <taxon>Euteleostomi</taxon>
        <taxon>Actinopterygii</taxon>
        <taxon>Neopterygii</taxon>
        <taxon>Teleostei</taxon>
        <taxon>Ostariophysi</taxon>
        <taxon>Siluriformes</taxon>
        <taxon>Sisoridae</taxon>
        <taxon>Sisorinae</taxon>
        <taxon>Bagarius</taxon>
    </lineage>
</organism>
<dbReference type="AlphaFoldDB" id="A0A556U5Q7"/>
<sequence length="82" mass="8758">MLPVDVFSKHYSEAQGAWRRRAGLKGVKPSLNGPKVAPRHGTLRGHTVFTEEEASTVAPPVRGRSSPVALAQGPRAGHLVSH</sequence>
<feature type="region of interest" description="Disordered" evidence="1">
    <location>
        <begin position="52"/>
        <end position="82"/>
    </location>
</feature>